<protein>
    <submittedName>
        <fullName evidence="1">Uncharacterized protein</fullName>
    </submittedName>
</protein>
<dbReference type="EMBL" id="AAYG02000011">
    <property type="protein sequence ID" value="EDN77998.1"/>
    <property type="molecule type" value="Genomic_DNA"/>
</dbReference>
<comment type="caution">
    <text evidence="1">The sequence shown here is derived from an EMBL/GenBank/DDBJ whole genome shotgun (WGS) entry which is preliminary data.</text>
</comment>
<accession>A7B176</accession>
<gene>
    <name evidence="1" type="ORF">RUMGNA_01302</name>
</gene>
<organism evidence="1 2">
    <name type="scientific">Mediterraneibacter gnavus (strain ATCC 29149 / DSM 114966 / JCM 6515 / VPI C7-9)</name>
    <name type="common">Ruminococcus gnavus</name>
    <dbReference type="NCBI Taxonomy" id="411470"/>
    <lineage>
        <taxon>Bacteria</taxon>
        <taxon>Bacillati</taxon>
        <taxon>Bacillota</taxon>
        <taxon>Clostridia</taxon>
        <taxon>Lachnospirales</taxon>
        <taxon>Lachnospiraceae</taxon>
        <taxon>Mediterraneibacter</taxon>
    </lineage>
</organism>
<proteinExistence type="predicted"/>
<dbReference type="Proteomes" id="UP000004410">
    <property type="component" value="Unassembled WGS sequence"/>
</dbReference>
<reference evidence="1 2" key="1">
    <citation type="submission" date="2007-04" db="EMBL/GenBank/DDBJ databases">
        <authorList>
            <person name="Fulton L."/>
            <person name="Clifton S."/>
            <person name="Fulton B."/>
            <person name="Xu J."/>
            <person name="Minx P."/>
            <person name="Pepin K.H."/>
            <person name="Johnson M."/>
            <person name="Thiruvilangam P."/>
            <person name="Bhonagiri V."/>
            <person name="Nash W.E."/>
            <person name="Mardis E.R."/>
            <person name="Wilson R.K."/>
        </authorList>
    </citation>
    <scope>NUCLEOTIDE SEQUENCE [LARGE SCALE GENOMIC DNA]</scope>
    <source>
        <strain evidence="1 2">ATCC 29149</strain>
    </source>
</reference>
<evidence type="ECO:0000313" key="1">
    <source>
        <dbReference type="EMBL" id="EDN77998.1"/>
    </source>
</evidence>
<dbReference type="PaxDb" id="411470-RUMGNA_01302"/>
<evidence type="ECO:0000313" key="2">
    <source>
        <dbReference type="Proteomes" id="UP000004410"/>
    </source>
</evidence>
<name>A7B176_MEDG7</name>
<reference evidence="1 2" key="2">
    <citation type="submission" date="2007-06" db="EMBL/GenBank/DDBJ databases">
        <title>Draft genome sequence of Ruminococcus gnavus (ATCC 29149).</title>
        <authorList>
            <person name="Sudarsanam P."/>
            <person name="Ley R."/>
            <person name="Guruge J."/>
            <person name="Turnbaugh P.J."/>
            <person name="Mahowald M."/>
            <person name="Liep D."/>
            <person name="Gordon J."/>
        </authorList>
    </citation>
    <scope>NUCLEOTIDE SEQUENCE [LARGE SCALE GENOMIC DNA]</scope>
    <source>
        <strain evidence="1 2">ATCC 29149</strain>
    </source>
</reference>
<sequence length="36" mass="3877">MGVRTADGFVVKKGSTISDKTTKSCPEYTIKKKATV</sequence>
<dbReference type="AlphaFoldDB" id="A7B176"/>